<dbReference type="PANTHER" id="PTHR31302:SF25">
    <property type="entry name" value="PHOSPHOESTERASE"/>
    <property type="match status" value="1"/>
</dbReference>
<reference evidence="2" key="1">
    <citation type="submission" date="2022-03" db="EMBL/GenBank/DDBJ databases">
        <authorList>
            <person name="Vrbovska V."/>
            <person name="Kovarovic V."/>
            <person name="Botka T."/>
            <person name="Pantucek R."/>
        </authorList>
    </citation>
    <scope>NUCLEOTIDE SEQUENCE</scope>
    <source>
        <strain evidence="2">CCM 2609</strain>
    </source>
</reference>
<proteinExistence type="predicted"/>
<reference evidence="2" key="2">
    <citation type="submission" date="2022-04" db="EMBL/GenBank/DDBJ databases">
        <title>Antimicrobial genetic elements in methicillin-resistant Macrococcus armenti.</title>
        <authorList>
            <person name="Keller J.E."/>
            <person name="Schwendener S."/>
            <person name="Pantucek R."/>
            <person name="Perreten V."/>
        </authorList>
    </citation>
    <scope>NUCLEOTIDE SEQUENCE</scope>
    <source>
        <strain evidence="2">CCM 2609</strain>
    </source>
</reference>
<dbReference type="Gene3D" id="3.60.21.10">
    <property type="match status" value="1"/>
</dbReference>
<evidence type="ECO:0000313" key="2">
    <source>
        <dbReference type="EMBL" id="UOB21257.1"/>
    </source>
</evidence>
<dbReference type="RefSeq" id="WP_243366759.1">
    <property type="nucleotide sequence ID" value="NZ_CP094348.1"/>
</dbReference>
<feature type="domain" description="Calcineurin-like phosphoesterase" evidence="1">
    <location>
        <begin position="46"/>
        <end position="211"/>
    </location>
</feature>
<accession>A0ABY3ZWG4</accession>
<dbReference type="EMBL" id="CP094348">
    <property type="protein sequence ID" value="UOB21257.1"/>
    <property type="molecule type" value="Genomic_DNA"/>
</dbReference>
<organism evidence="2 3">
    <name type="scientific">Macrococcus armenti</name>
    <dbReference type="NCBI Taxonomy" id="2875764"/>
    <lineage>
        <taxon>Bacteria</taxon>
        <taxon>Bacillati</taxon>
        <taxon>Bacillota</taxon>
        <taxon>Bacilli</taxon>
        <taxon>Bacillales</taxon>
        <taxon>Staphylococcaceae</taxon>
        <taxon>Macrococcus</taxon>
    </lineage>
</organism>
<protein>
    <submittedName>
        <fullName evidence="2">Metallophosphoesterase</fullName>
    </submittedName>
</protein>
<name>A0ABY3ZWG4_9STAP</name>
<dbReference type="InterPro" id="IPR004843">
    <property type="entry name" value="Calcineurin-like_PHP"/>
</dbReference>
<evidence type="ECO:0000259" key="1">
    <source>
        <dbReference type="Pfam" id="PF00149"/>
    </source>
</evidence>
<keyword evidence="3" id="KW-1185">Reference proteome</keyword>
<dbReference type="Pfam" id="PF00149">
    <property type="entry name" value="Metallophos"/>
    <property type="match status" value="1"/>
</dbReference>
<sequence>MLKHLMYSFIDRFGENLIPYVRNPLHKLTINTVKLNCLKEHHDTPLKIVHISDLHIGFQFSYDDLIQVIQEVNNLKPHIVCITGDMFDNLDRFKENSARYIPLLKTIRAKHKFFVYGNHDQRAHRTHDLERIMHHAEIEVLNNYGKYIHFDDEAIYICGTDDIINSGGNIQQMLSNKDNSAYTIALIHEPDFARFTKRFDVDLQLSGHSHGGQIRLPIIGAPIRPMLGRKYYSGLYTLKYKRRKMKLYTSNGLGTTHFPFRIGARPEITLFEIT</sequence>
<dbReference type="CDD" id="cd07385">
    <property type="entry name" value="MPP_YkuE_C"/>
    <property type="match status" value="1"/>
</dbReference>
<dbReference type="InterPro" id="IPR051158">
    <property type="entry name" value="Metallophosphoesterase_sf"/>
</dbReference>
<dbReference type="SUPFAM" id="SSF56300">
    <property type="entry name" value="Metallo-dependent phosphatases"/>
    <property type="match status" value="1"/>
</dbReference>
<dbReference type="InterPro" id="IPR029052">
    <property type="entry name" value="Metallo-depent_PP-like"/>
</dbReference>
<gene>
    <name evidence="2" type="ORF">MRZ06_04015</name>
</gene>
<dbReference type="PANTHER" id="PTHR31302">
    <property type="entry name" value="TRANSMEMBRANE PROTEIN WITH METALLOPHOSPHOESTERASE DOMAIN-RELATED"/>
    <property type="match status" value="1"/>
</dbReference>
<dbReference type="Proteomes" id="UP000830343">
    <property type="component" value="Chromosome"/>
</dbReference>
<evidence type="ECO:0000313" key="3">
    <source>
        <dbReference type="Proteomes" id="UP000830343"/>
    </source>
</evidence>